<gene>
    <name evidence="2" type="ORF">CCUS01_04717</name>
</gene>
<dbReference type="EMBL" id="MPDP01000113">
    <property type="protein sequence ID" value="KAK1479588.1"/>
    <property type="molecule type" value="Genomic_DNA"/>
</dbReference>
<proteinExistence type="predicted"/>
<dbReference type="Proteomes" id="UP001239213">
    <property type="component" value="Unassembled WGS sequence"/>
</dbReference>
<evidence type="ECO:0000256" key="1">
    <source>
        <dbReference type="SAM" id="MobiDB-lite"/>
    </source>
</evidence>
<comment type="caution">
    <text evidence="2">The sequence shown here is derived from an EMBL/GenBank/DDBJ whole genome shotgun (WGS) entry which is preliminary data.</text>
</comment>
<sequence length="146" mass="15552">MASMIPHRAYQELLLHLGDGIDNDDGFAPRPCIRPIPRVSCIGQHTMTVVKGPPVTQLRVAVDSLSTLTLAWAGNLTQPSAPISLAIKCLLVIGCSYFMNHNGSPRSEAANAMSAYEECIGKPQPVSCRAEDNPSRTNPVGLISAA</sequence>
<feature type="region of interest" description="Disordered" evidence="1">
    <location>
        <begin position="127"/>
        <end position="146"/>
    </location>
</feature>
<keyword evidence="3" id="KW-1185">Reference proteome</keyword>
<organism evidence="2 3">
    <name type="scientific">Colletotrichum cuscutae</name>
    <dbReference type="NCBI Taxonomy" id="1209917"/>
    <lineage>
        <taxon>Eukaryota</taxon>
        <taxon>Fungi</taxon>
        <taxon>Dikarya</taxon>
        <taxon>Ascomycota</taxon>
        <taxon>Pezizomycotina</taxon>
        <taxon>Sordariomycetes</taxon>
        <taxon>Hypocreomycetidae</taxon>
        <taxon>Glomerellales</taxon>
        <taxon>Glomerellaceae</taxon>
        <taxon>Colletotrichum</taxon>
        <taxon>Colletotrichum acutatum species complex</taxon>
    </lineage>
</organism>
<reference evidence="2" key="1">
    <citation type="submission" date="2016-11" db="EMBL/GenBank/DDBJ databases">
        <title>The genome sequence of Colletotrichum cuscutae.</title>
        <authorList>
            <person name="Baroncelli R."/>
        </authorList>
    </citation>
    <scope>NUCLEOTIDE SEQUENCE</scope>
    <source>
        <strain evidence="2">IMI 304802</strain>
    </source>
</reference>
<protein>
    <submittedName>
        <fullName evidence="2">Uncharacterized protein</fullName>
    </submittedName>
</protein>
<dbReference type="AlphaFoldDB" id="A0AAI9VB02"/>
<evidence type="ECO:0000313" key="3">
    <source>
        <dbReference type="Proteomes" id="UP001239213"/>
    </source>
</evidence>
<evidence type="ECO:0000313" key="2">
    <source>
        <dbReference type="EMBL" id="KAK1479588.1"/>
    </source>
</evidence>
<accession>A0AAI9VB02</accession>
<name>A0AAI9VB02_9PEZI</name>